<reference evidence="2" key="1">
    <citation type="submission" date="2016-05" db="EMBL/GenBank/DDBJ databases">
        <title>Draft genome of Corynebacterium afermentans subsp. afermentans LCDC 88199T.</title>
        <authorList>
            <person name="Bernier A.-M."/>
            <person name="Bernard K."/>
        </authorList>
    </citation>
    <scope>NUCLEOTIDE SEQUENCE [LARGE SCALE GENOMIC DNA]</scope>
    <source>
        <strain evidence="2">NML04-0072</strain>
    </source>
</reference>
<accession>A0A1A9RSB9</accession>
<proteinExistence type="predicted"/>
<dbReference type="Proteomes" id="UP000077589">
    <property type="component" value="Unassembled WGS sequence"/>
</dbReference>
<evidence type="ECO:0000313" key="1">
    <source>
        <dbReference type="EMBL" id="OAM24673.1"/>
    </source>
</evidence>
<name>A0A1A9RSB9_EIKCO</name>
<protein>
    <submittedName>
        <fullName evidence="1">Uncharacterized protein</fullName>
    </submittedName>
</protein>
<dbReference type="AlphaFoldDB" id="A0A1A9RSB9"/>
<sequence>MPERTLKNMLERLDFSGCEERWLIAYFIRQSRKLPLSLLGRLENAEVIVDEAAGKITELYHAERYS</sequence>
<gene>
    <name evidence="1" type="ORF">A7P90_00180</name>
</gene>
<evidence type="ECO:0000313" key="2">
    <source>
        <dbReference type="Proteomes" id="UP000077589"/>
    </source>
</evidence>
<organism evidence="1 2">
    <name type="scientific">Eikenella corrodens</name>
    <dbReference type="NCBI Taxonomy" id="539"/>
    <lineage>
        <taxon>Bacteria</taxon>
        <taxon>Pseudomonadati</taxon>
        <taxon>Pseudomonadota</taxon>
        <taxon>Betaproteobacteria</taxon>
        <taxon>Neisseriales</taxon>
        <taxon>Neisseriaceae</taxon>
        <taxon>Eikenella</taxon>
    </lineage>
</organism>
<dbReference type="EMBL" id="LXSG01000002">
    <property type="protein sequence ID" value="OAM24673.1"/>
    <property type="molecule type" value="Genomic_DNA"/>
</dbReference>
<comment type="caution">
    <text evidence="1">The sequence shown here is derived from an EMBL/GenBank/DDBJ whole genome shotgun (WGS) entry which is preliminary data.</text>
</comment>